<organism evidence="2 3">
    <name type="scientific">Rhodosalinus sediminis</name>
    <dbReference type="NCBI Taxonomy" id="1940533"/>
    <lineage>
        <taxon>Bacteria</taxon>
        <taxon>Pseudomonadati</taxon>
        <taxon>Pseudomonadota</taxon>
        <taxon>Alphaproteobacteria</taxon>
        <taxon>Rhodobacterales</taxon>
        <taxon>Paracoccaceae</taxon>
        <taxon>Rhodosalinus</taxon>
    </lineage>
</organism>
<keyword evidence="1" id="KW-0812">Transmembrane</keyword>
<dbReference type="AlphaFoldDB" id="A0A3D9BQ20"/>
<protein>
    <recommendedName>
        <fullName evidence="4">Pilus assembly protein</fullName>
    </recommendedName>
</protein>
<evidence type="ECO:0000313" key="2">
    <source>
        <dbReference type="EMBL" id="REC55604.1"/>
    </source>
</evidence>
<sequence length="187" mass="21404">MRRALHRILRRPLARFARRETASLTVEVMIMFPVLLWAFAGTFVFFDMFRENSVSEKAAYTVGDMLSRETDAITPTYMDNTLTLFSTLSGIPAENIGLRVSVIRWDGDDEVYDLRWSQARGGATALDADEVETWEDVLPIMVDDEQIILVETFSRYTPFLDVGLGTMTLDTFVYTRPRFAPQLVWEG</sequence>
<proteinExistence type="predicted"/>
<name>A0A3D9BQ20_9RHOB</name>
<keyword evidence="1" id="KW-1133">Transmembrane helix</keyword>
<evidence type="ECO:0000313" key="3">
    <source>
        <dbReference type="Proteomes" id="UP000257131"/>
    </source>
</evidence>
<comment type="caution">
    <text evidence="2">The sequence shown here is derived from an EMBL/GenBank/DDBJ whole genome shotgun (WGS) entry which is preliminary data.</text>
</comment>
<dbReference type="OrthoDB" id="7876207at2"/>
<dbReference type="EMBL" id="QOHR01000017">
    <property type="protein sequence ID" value="REC55604.1"/>
    <property type="molecule type" value="Genomic_DNA"/>
</dbReference>
<gene>
    <name evidence="2" type="ORF">DRV84_11335</name>
</gene>
<reference evidence="2 3" key="1">
    <citation type="journal article" date="2017" name="Int. J. Syst. Evol. Microbiol.">
        <title>Rhodosalinus sediminis gen. nov., sp. nov., isolated from marine saltern.</title>
        <authorList>
            <person name="Guo L.Y."/>
            <person name="Ling S.K."/>
            <person name="Li C.M."/>
            <person name="Chen G.J."/>
            <person name="Du Z.J."/>
        </authorList>
    </citation>
    <scope>NUCLEOTIDE SEQUENCE [LARGE SCALE GENOMIC DNA]</scope>
    <source>
        <strain evidence="2 3">WDN1C137</strain>
    </source>
</reference>
<dbReference type="RefSeq" id="WP_115980688.1">
    <property type="nucleotide sequence ID" value="NZ_QOHR01000017.1"/>
</dbReference>
<accession>A0A3D9BQ20</accession>
<evidence type="ECO:0008006" key="4">
    <source>
        <dbReference type="Google" id="ProtNLM"/>
    </source>
</evidence>
<dbReference type="Proteomes" id="UP000257131">
    <property type="component" value="Unassembled WGS sequence"/>
</dbReference>
<keyword evidence="1" id="KW-0472">Membrane</keyword>
<evidence type="ECO:0000256" key="1">
    <source>
        <dbReference type="SAM" id="Phobius"/>
    </source>
</evidence>
<feature type="transmembrane region" description="Helical" evidence="1">
    <location>
        <begin position="21"/>
        <end position="46"/>
    </location>
</feature>
<keyword evidence="3" id="KW-1185">Reference proteome</keyword>